<dbReference type="InterPro" id="IPR036318">
    <property type="entry name" value="FAD-bd_PCMH-like_sf"/>
</dbReference>
<name>A0A6I3L4P5_9NOCA</name>
<sequence>MGFEELRNTVRGRVLESGDADFEAAARPWSLAVTQPVAAVAEVADGEDVAAVVRYARAAGRPVVIQPTGHGAAGGVDTAILLRTGALNRLEIDPVARVARVGAGVQWGRVQAAAAEHGLTGLAGSNPVVGVTGYTLGGGQSWFGRKYGWASNAVRAFEIVDAEGRPARVTVDSDPDLFWALSGGGGDFAVVTGLEFELFPAPGLYGGRVMWPAAKLTEVWDAFRELTSRAPEELSVWFSRFQFPQAPEMVGVDLAYLGDPEQGRVLVSALDRIEGAVSDTRGAMSVADLGDITTEPADPSPAMTRSELLPDLSPEAEKIILGESLAPLVSIQVRHLGGALARPASGARGALADGFLISTLGFGLPHLRDAVLAKSDAVVAEFGGLLTGKKPLTFLAPGETAAAAFDAATLNRLRAIKRERDPHTVIRANYPVLG</sequence>
<keyword evidence="8" id="KW-1185">Reference proteome</keyword>
<keyword evidence="4" id="KW-0274">FAD</keyword>
<accession>A0A6I3L4P5</accession>
<dbReference type="Proteomes" id="UP000432464">
    <property type="component" value="Unassembled WGS sequence"/>
</dbReference>
<comment type="caution">
    <text evidence="7">The sequence shown here is derived from an EMBL/GenBank/DDBJ whole genome shotgun (WGS) entry which is preliminary data.</text>
</comment>
<comment type="cofactor">
    <cofactor evidence="1">
        <name>FAD</name>
        <dbReference type="ChEBI" id="CHEBI:57692"/>
    </cofactor>
</comment>
<dbReference type="InterPro" id="IPR016166">
    <property type="entry name" value="FAD-bd_PCMH"/>
</dbReference>
<evidence type="ECO:0000259" key="6">
    <source>
        <dbReference type="PROSITE" id="PS51387"/>
    </source>
</evidence>
<dbReference type="SUPFAM" id="SSF56176">
    <property type="entry name" value="FAD-binding/transporter-associated domain-like"/>
    <property type="match status" value="1"/>
</dbReference>
<dbReference type="InterPro" id="IPR016169">
    <property type="entry name" value="FAD-bd_PCMH_sub2"/>
</dbReference>
<dbReference type="AlphaFoldDB" id="A0A6I3L4P5"/>
<evidence type="ECO:0000313" key="8">
    <source>
        <dbReference type="Proteomes" id="UP000432464"/>
    </source>
</evidence>
<dbReference type="PANTHER" id="PTHR42973:SF39">
    <property type="entry name" value="FAD-BINDING PCMH-TYPE DOMAIN-CONTAINING PROTEIN"/>
    <property type="match status" value="1"/>
</dbReference>
<evidence type="ECO:0000256" key="4">
    <source>
        <dbReference type="ARBA" id="ARBA00022827"/>
    </source>
</evidence>
<dbReference type="EMBL" id="WMBB01000022">
    <property type="protein sequence ID" value="MTE17322.1"/>
    <property type="molecule type" value="Genomic_DNA"/>
</dbReference>
<gene>
    <name evidence="7" type="ORF">GLP40_31875</name>
</gene>
<keyword evidence="3" id="KW-0285">Flavoprotein</keyword>
<comment type="similarity">
    <text evidence="2">Belongs to the oxygen-dependent FAD-linked oxidoreductase family.</text>
</comment>
<dbReference type="Gene3D" id="3.40.462.20">
    <property type="match status" value="1"/>
</dbReference>
<dbReference type="Pfam" id="PF01565">
    <property type="entry name" value="FAD_binding_4"/>
    <property type="match status" value="1"/>
</dbReference>
<evidence type="ECO:0000256" key="2">
    <source>
        <dbReference type="ARBA" id="ARBA00005466"/>
    </source>
</evidence>
<dbReference type="Gene3D" id="3.30.43.10">
    <property type="entry name" value="Uridine Diphospho-n-acetylenolpyruvylglucosamine Reductase, domain 2"/>
    <property type="match status" value="1"/>
</dbReference>
<dbReference type="InterPro" id="IPR006094">
    <property type="entry name" value="Oxid_FAD_bind_N"/>
</dbReference>
<dbReference type="PROSITE" id="PS51387">
    <property type="entry name" value="FAD_PCMH"/>
    <property type="match status" value="1"/>
</dbReference>
<keyword evidence="5" id="KW-0560">Oxidoreductase</keyword>
<dbReference type="Gene3D" id="3.30.465.10">
    <property type="match status" value="1"/>
</dbReference>
<reference evidence="7 8" key="1">
    <citation type="submission" date="2019-11" db="EMBL/GenBank/DDBJ databases">
        <title>Nocardia sp. nov. CT2-14 isolated from soil.</title>
        <authorList>
            <person name="Kanchanasin P."/>
            <person name="Tanasupawat S."/>
            <person name="Yuki M."/>
            <person name="Kudo T."/>
        </authorList>
    </citation>
    <scope>NUCLEOTIDE SEQUENCE [LARGE SCALE GENOMIC DNA]</scope>
    <source>
        <strain evidence="7 8">CT2-14</strain>
    </source>
</reference>
<dbReference type="GO" id="GO:0016491">
    <property type="term" value="F:oxidoreductase activity"/>
    <property type="evidence" value="ECO:0007669"/>
    <property type="project" value="UniProtKB-KW"/>
</dbReference>
<evidence type="ECO:0000256" key="3">
    <source>
        <dbReference type="ARBA" id="ARBA00022630"/>
    </source>
</evidence>
<dbReference type="GO" id="GO:0071949">
    <property type="term" value="F:FAD binding"/>
    <property type="evidence" value="ECO:0007669"/>
    <property type="project" value="InterPro"/>
</dbReference>
<organism evidence="7 8">
    <name type="scientific">Nocardia aurantiaca</name>
    <dbReference type="NCBI Taxonomy" id="2675850"/>
    <lineage>
        <taxon>Bacteria</taxon>
        <taxon>Bacillati</taxon>
        <taxon>Actinomycetota</taxon>
        <taxon>Actinomycetes</taxon>
        <taxon>Mycobacteriales</taxon>
        <taxon>Nocardiaceae</taxon>
        <taxon>Nocardia</taxon>
    </lineage>
</organism>
<evidence type="ECO:0000313" key="7">
    <source>
        <dbReference type="EMBL" id="MTE17322.1"/>
    </source>
</evidence>
<protein>
    <submittedName>
        <fullName evidence="7">FAD-binding protein</fullName>
    </submittedName>
</protein>
<evidence type="ECO:0000256" key="5">
    <source>
        <dbReference type="ARBA" id="ARBA00023002"/>
    </source>
</evidence>
<dbReference type="InterPro" id="IPR050416">
    <property type="entry name" value="FAD-linked_Oxidoreductase"/>
</dbReference>
<evidence type="ECO:0000256" key="1">
    <source>
        <dbReference type="ARBA" id="ARBA00001974"/>
    </source>
</evidence>
<proteinExistence type="inferred from homology"/>
<dbReference type="InterPro" id="IPR016167">
    <property type="entry name" value="FAD-bd_PCMH_sub1"/>
</dbReference>
<dbReference type="PANTHER" id="PTHR42973">
    <property type="entry name" value="BINDING OXIDOREDUCTASE, PUTATIVE (AFU_ORTHOLOGUE AFUA_1G17690)-RELATED"/>
    <property type="match status" value="1"/>
</dbReference>
<feature type="domain" description="FAD-binding PCMH-type" evidence="6">
    <location>
        <begin position="33"/>
        <end position="201"/>
    </location>
</feature>